<dbReference type="Proteomes" id="UP001162501">
    <property type="component" value="Chromosome 14"/>
</dbReference>
<proteinExistence type="predicted"/>
<sequence length="156" mass="16381">MEGGKKIKTLINEGERWPARPPLTSPAVGDPGTRGAVESYAHAPGRARTASEERDGEPGNESEATHAGTAKPTARLDTYRTPRTPGSQQPTRLRSLTGLRNSRPSPEGAYGARARKGRAPHGQARGDWPQLLFPSLLIGPRREAVCAGAGAGACGP</sequence>
<evidence type="ECO:0000313" key="1">
    <source>
        <dbReference type="EMBL" id="CAM9645510.1"/>
    </source>
</evidence>
<reference evidence="1" key="2">
    <citation type="submission" date="2025-03" db="EMBL/GenBank/DDBJ databases">
        <authorList>
            <consortium name="ELIXIR-Norway"/>
            <consortium name="Elixir Norway"/>
        </authorList>
    </citation>
    <scope>NUCLEOTIDE SEQUENCE</scope>
</reference>
<evidence type="ECO:0000313" key="2">
    <source>
        <dbReference type="Proteomes" id="UP001162501"/>
    </source>
</evidence>
<accession>A0AC59YF22</accession>
<reference evidence="1" key="1">
    <citation type="submission" date="2023-05" db="EMBL/GenBank/DDBJ databases">
        <authorList>
            <consortium name="ELIXIR-Norway"/>
        </authorList>
    </citation>
    <scope>NUCLEOTIDE SEQUENCE</scope>
</reference>
<name>A0AC59YF22_RANTA</name>
<gene>
    <name evidence="1" type="ORF">MRATA1EN22A_LOCUS5441</name>
</gene>
<protein>
    <submittedName>
        <fullName evidence="1">Uncharacterized protein</fullName>
    </submittedName>
</protein>
<dbReference type="EMBL" id="OX596098">
    <property type="protein sequence ID" value="CAM9645510.1"/>
    <property type="molecule type" value="Genomic_DNA"/>
</dbReference>
<organism evidence="1 2">
    <name type="scientific">Rangifer tarandus platyrhynchus</name>
    <name type="common">Svalbard reindeer</name>
    <dbReference type="NCBI Taxonomy" id="3082113"/>
    <lineage>
        <taxon>Eukaryota</taxon>
        <taxon>Metazoa</taxon>
        <taxon>Chordata</taxon>
        <taxon>Craniata</taxon>
        <taxon>Vertebrata</taxon>
        <taxon>Euteleostomi</taxon>
        <taxon>Mammalia</taxon>
        <taxon>Eutheria</taxon>
        <taxon>Laurasiatheria</taxon>
        <taxon>Artiodactyla</taxon>
        <taxon>Ruminantia</taxon>
        <taxon>Pecora</taxon>
        <taxon>Cervidae</taxon>
        <taxon>Odocoileinae</taxon>
        <taxon>Rangifer</taxon>
    </lineage>
</organism>